<dbReference type="InterPro" id="IPR002830">
    <property type="entry name" value="UbiD"/>
</dbReference>
<comment type="caution">
    <text evidence="2">The sequence shown here is derived from an EMBL/GenBank/DDBJ whole genome shotgun (WGS) entry which is preliminary data.</text>
</comment>
<reference evidence="2" key="1">
    <citation type="journal article" date="2015" name="Genom Data">
        <title>Draft genome sequences of Phytophthora kernoviae and Phytophthora ramorum lineage EU2 from Scotland.</title>
        <authorList>
            <person name="Sambles C."/>
            <person name="Schlenzig A."/>
            <person name="O'Neill P."/>
            <person name="Grant M."/>
            <person name="Studholme D.J."/>
        </authorList>
    </citation>
    <scope>NUCLEOTIDE SEQUENCE</scope>
    <source>
        <strain evidence="2">00238/432</strain>
    </source>
</reference>
<dbReference type="Pfam" id="PF20696">
    <property type="entry name" value="UbiD_C"/>
    <property type="match status" value="1"/>
</dbReference>
<feature type="domain" description="HD-GYP" evidence="1">
    <location>
        <begin position="581"/>
        <end position="776"/>
    </location>
</feature>
<name>A0A8J4SVN5_9STRA</name>
<dbReference type="Gene3D" id="3.40.1670.10">
    <property type="entry name" value="UbiD C-terminal domain-like"/>
    <property type="match status" value="1"/>
</dbReference>
<dbReference type="Pfam" id="PF01966">
    <property type="entry name" value="HD"/>
    <property type="match status" value="1"/>
</dbReference>
<dbReference type="CDD" id="cd00077">
    <property type="entry name" value="HDc"/>
    <property type="match status" value="1"/>
</dbReference>
<evidence type="ECO:0000313" key="3">
    <source>
        <dbReference type="Proteomes" id="UP000702964"/>
    </source>
</evidence>
<dbReference type="InterPro" id="IPR048304">
    <property type="entry name" value="UbiD_Rift_dom"/>
</dbReference>
<dbReference type="Pfam" id="PF01977">
    <property type="entry name" value="UbiD"/>
    <property type="match status" value="1"/>
</dbReference>
<gene>
    <name evidence="2" type="ORF">G195_000747</name>
</gene>
<dbReference type="PROSITE" id="PS51832">
    <property type="entry name" value="HD_GYP"/>
    <property type="match status" value="1"/>
</dbReference>
<dbReference type="Pfam" id="PF20695">
    <property type="entry name" value="UbiD_N"/>
    <property type="match status" value="1"/>
</dbReference>
<dbReference type="SMART" id="SM00471">
    <property type="entry name" value="HDc"/>
    <property type="match status" value="1"/>
</dbReference>
<dbReference type="PANTHER" id="PTHR30108">
    <property type="entry name" value="3-OCTAPRENYL-4-HYDROXYBENZOATE CARBOXY-LYASE-RELATED"/>
    <property type="match status" value="1"/>
</dbReference>
<sequence length="819" mass="92102">MKYRNMEDCINDLEQHGHLIRVKEEVDPHLEMAALHMKVHEAKGPALLFENVKGSKFQAVSNLFGTLERSKFMFRGTLEGVQRVMAVRDDPMKALKTPFQHISTGLAAWQALPKQKSISLPVTAQEIQISDLPLIKHWPMDGGAFVTLPQVYSEDPDKPGIMNSNLGMYRVQLSGNDYELNKEIGLHYQIHRGIGIHQAKAVKKGEPLKVSIFIGGPPAHTLSAVMPLPEGLSEMTFAGLLAGRRFRYSYKDGYCISNDADFVITGDIYPDETKPEGPFGDHLGYYSLTHPFPLMRVHKVYAKPNAIWPFTVVGRPPQEDTAFGDLIHEITGDAIKQEIPGVKEVHAVDAAGVHPLLFAIGSERYTPYQTVKQPTELLTIASRILGTGQLSLAKYLFITAEDQQPLYTHREVEFLTYILERMDLQRDIHFHTNTTIDTLDYSGTGLNSGSKVVFAAYGDKIRELCREVPETLKDIRGYNNPQLVMPGIVAIQDITLLMQHRVDYVDIEPREEEITEAEFFAAAAKFASGASTSTKEEPPEEEMKSQFIQTVHNYQSAFLEALTVGKFNATMVDDALQPMVEGLDEQKDVVHLLMMLERDDVNNYTHSIQVGLLSFYLANWLGYSQKESYQISRGGYLHDIGKCKVSHRIRNKMEPLTADEQLELQRHTIYGHDIIKSSMTDEATALVALQHHELEDGTGYPMQLKKEEIHPYTQIVSVADIYIGMRSGSHGSSNPNLINNLRDIYAMGFGKLNEKPVQALMQHLLPNFIGKQVLLSNGERGVIVMNNTSDIFKPLIKVESEQYRDLSKERTLAINELII</sequence>
<dbReference type="EMBL" id="AOFI03000003">
    <property type="protein sequence ID" value="KAF4325602.1"/>
    <property type="molecule type" value="Genomic_DNA"/>
</dbReference>
<dbReference type="InterPro" id="IPR006675">
    <property type="entry name" value="HDIG_dom"/>
</dbReference>
<organism evidence="2 3">
    <name type="scientific">Phytophthora kernoviae 00238/432</name>
    <dbReference type="NCBI Taxonomy" id="1284355"/>
    <lineage>
        <taxon>Eukaryota</taxon>
        <taxon>Sar</taxon>
        <taxon>Stramenopiles</taxon>
        <taxon>Oomycota</taxon>
        <taxon>Peronosporomycetes</taxon>
        <taxon>Peronosporales</taxon>
        <taxon>Peronosporaceae</taxon>
        <taxon>Phytophthora</taxon>
    </lineage>
</organism>
<proteinExistence type="predicted"/>
<dbReference type="InterPro" id="IPR006674">
    <property type="entry name" value="HD_domain"/>
</dbReference>
<dbReference type="NCBIfam" id="TIGR00277">
    <property type="entry name" value="HDIG"/>
    <property type="match status" value="1"/>
</dbReference>
<reference evidence="2" key="2">
    <citation type="submission" date="2020-02" db="EMBL/GenBank/DDBJ databases">
        <authorList>
            <person name="Studholme D.J."/>
        </authorList>
    </citation>
    <scope>NUCLEOTIDE SEQUENCE</scope>
    <source>
        <strain evidence="2">00238/432</strain>
    </source>
</reference>
<dbReference type="GO" id="GO:0016831">
    <property type="term" value="F:carboxy-lyase activity"/>
    <property type="evidence" value="ECO:0007669"/>
    <property type="project" value="InterPro"/>
</dbReference>
<dbReference type="InterPro" id="IPR037522">
    <property type="entry name" value="HD_GYP_dom"/>
</dbReference>
<dbReference type="SUPFAM" id="SSF109604">
    <property type="entry name" value="HD-domain/PDEase-like"/>
    <property type="match status" value="1"/>
</dbReference>
<dbReference type="InterPro" id="IPR049381">
    <property type="entry name" value="UbiD-like_C"/>
</dbReference>
<dbReference type="Gene3D" id="1.10.3210.10">
    <property type="entry name" value="Hypothetical protein af1432"/>
    <property type="match status" value="1"/>
</dbReference>
<dbReference type="SUPFAM" id="SSF143968">
    <property type="entry name" value="UbiD C-terminal domain-like"/>
    <property type="match status" value="1"/>
</dbReference>
<protein>
    <recommendedName>
        <fullName evidence="1">HD-GYP domain-containing protein</fullName>
    </recommendedName>
</protein>
<evidence type="ECO:0000313" key="2">
    <source>
        <dbReference type="EMBL" id="KAF4325602.1"/>
    </source>
</evidence>
<dbReference type="InterPro" id="IPR003607">
    <property type="entry name" value="HD/PDEase_dom"/>
</dbReference>
<dbReference type="InterPro" id="IPR049383">
    <property type="entry name" value="UbiD-like_N"/>
</dbReference>
<dbReference type="NCBIfam" id="TIGR00148">
    <property type="entry name" value="UbiD family decarboxylase"/>
    <property type="match status" value="1"/>
</dbReference>
<dbReference type="Proteomes" id="UP000702964">
    <property type="component" value="Unassembled WGS sequence"/>
</dbReference>
<dbReference type="GO" id="GO:0005737">
    <property type="term" value="C:cytoplasm"/>
    <property type="evidence" value="ECO:0007669"/>
    <property type="project" value="TreeGrafter"/>
</dbReference>
<accession>A0A8J4SVN5</accession>
<dbReference type="SUPFAM" id="SSF50475">
    <property type="entry name" value="FMN-binding split barrel"/>
    <property type="match status" value="1"/>
</dbReference>
<dbReference type="PANTHER" id="PTHR30108:SF7">
    <property type="entry name" value="3-POLYPRENYL-4-HYDROXYBENZOATE DECARBOXYLASE"/>
    <property type="match status" value="1"/>
</dbReference>
<dbReference type="AlphaFoldDB" id="A0A8J4SVN5"/>
<evidence type="ECO:0000259" key="1">
    <source>
        <dbReference type="PROSITE" id="PS51832"/>
    </source>
</evidence>